<dbReference type="PANTHER" id="PTHR47396:SF1">
    <property type="entry name" value="ATP-DEPENDENT HELICASE IRC3-RELATED"/>
    <property type="match status" value="1"/>
</dbReference>
<evidence type="ECO:0000313" key="3">
    <source>
        <dbReference type="EMBL" id="ADV63017.1"/>
    </source>
</evidence>
<dbReference type="PANTHER" id="PTHR47396">
    <property type="entry name" value="TYPE I RESTRICTION ENZYME ECOKI R PROTEIN"/>
    <property type="match status" value="1"/>
</dbReference>
<dbReference type="SMART" id="SM00487">
    <property type="entry name" value="DEXDc"/>
    <property type="match status" value="1"/>
</dbReference>
<dbReference type="SMART" id="SM00490">
    <property type="entry name" value="HELICc"/>
    <property type="match status" value="1"/>
</dbReference>
<dbReference type="InterPro" id="IPR050742">
    <property type="entry name" value="Helicase_Restrict-Modif_Enz"/>
</dbReference>
<keyword evidence="4" id="KW-1185">Reference proteome</keyword>
<dbReference type="STRING" id="575540.Isop_2443"/>
<dbReference type="InterPro" id="IPR006935">
    <property type="entry name" value="Helicase/UvrB_N"/>
</dbReference>
<gene>
    <name evidence="3" type="ordered locus">Isop_2443</name>
</gene>
<dbReference type="InParanoid" id="E8QXG9"/>
<dbReference type="Proteomes" id="UP000008631">
    <property type="component" value="Chromosome"/>
</dbReference>
<protein>
    <submittedName>
        <fullName evidence="3">Type III restriction protein res subunit</fullName>
    </submittedName>
</protein>
<dbReference type="InterPro" id="IPR027417">
    <property type="entry name" value="P-loop_NTPase"/>
</dbReference>
<organism evidence="3 4">
    <name type="scientific">Isosphaera pallida (strain ATCC 43644 / DSM 9630 / IS1B)</name>
    <dbReference type="NCBI Taxonomy" id="575540"/>
    <lineage>
        <taxon>Bacteria</taxon>
        <taxon>Pseudomonadati</taxon>
        <taxon>Planctomycetota</taxon>
        <taxon>Planctomycetia</taxon>
        <taxon>Isosphaerales</taxon>
        <taxon>Isosphaeraceae</taxon>
        <taxon>Isosphaera</taxon>
    </lineage>
</organism>
<name>E8QXG9_ISOPI</name>
<dbReference type="HOGENOM" id="CLU_014765_1_1_0"/>
<reference evidence="3 4" key="2">
    <citation type="journal article" date="2011" name="Stand. Genomic Sci.">
        <title>Complete genome sequence of Isosphaera pallida type strain (IS1B).</title>
        <authorList>
            <consortium name="US DOE Joint Genome Institute (JGI-PGF)"/>
            <person name="Goker M."/>
            <person name="Cleland D."/>
            <person name="Saunders E."/>
            <person name="Lapidus A."/>
            <person name="Nolan M."/>
            <person name="Lucas S."/>
            <person name="Hammon N."/>
            <person name="Deshpande S."/>
            <person name="Cheng J.F."/>
            <person name="Tapia R."/>
            <person name="Han C."/>
            <person name="Goodwin L."/>
            <person name="Pitluck S."/>
            <person name="Liolios K."/>
            <person name="Pagani I."/>
            <person name="Ivanova N."/>
            <person name="Mavromatis K."/>
            <person name="Pati A."/>
            <person name="Chen A."/>
            <person name="Palaniappan K."/>
            <person name="Land M."/>
            <person name="Hauser L."/>
            <person name="Chang Y.J."/>
            <person name="Jeffries C.D."/>
            <person name="Detter J.C."/>
            <person name="Beck B."/>
            <person name="Woyke T."/>
            <person name="Bristow J."/>
            <person name="Eisen J.A."/>
            <person name="Markowitz V."/>
            <person name="Hugenholtz P."/>
            <person name="Kyrpides N.C."/>
            <person name="Klenk H.P."/>
        </authorList>
    </citation>
    <scope>NUCLEOTIDE SEQUENCE [LARGE SCALE GENOMIC DNA]</scope>
    <source>
        <strain evidence="4">ATCC 43644 / DSM 9630 / IS1B</strain>
    </source>
</reference>
<dbReference type="SUPFAM" id="SSF52540">
    <property type="entry name" value="P-loop containing nucleoside triphosphate hydrolases"/>
    <property type="match status" value="1"/>
</dbReference>
<dbReference type="GO" id="GO:0003677">
    <property type="term" value="F:DNA binding"/>
    <property type="evidence" value="ECO:0007669"/>
    <property type="project" value="InterPro"/>
</dbReference>
<dbReference type="Gene3D" id="3.40.50.300">
    <property type="entry name" value="P-loop containing nucleotide triphosphate hydrolases"/>
    <property type="match status" value="2"/>
</dbReference>
<dbReference type="Pfam" id="PF04851">
    <property type="entry name" value="ResIII"/>
    <property type="match status" value="1"/>
</dbReference>
<proteinExistence type="predicted"/>
<dbReference type="FunCoup" id="E8QXG9">
    <property type="interactions" value="53"/>
</dbReference>
<accession>E8QXG9</accession>
<dbReference type="InterPro" id="IPR001650">
    <property type="entry name" value="Helicase_C-like"/>
</dbReference>
<evidence type="ECO:0000259" key="1">
    <source>
        <dbReference type="PROSITE" id="PS51192"/>
    </source>
</evidence>
<evidence type="ECO:0000259" key="2">
    <source>
        <dbReference type="PROSITE" id="PS51194"/>
    </source>
</evidence>
<dbReference type="PROSITE" id="PS51192">
    <property type="entry name" value="HELICASE_ATP_BIND_1"/>
    <property type="match status" value="1"/>
</dbReference>
<dbReference type="Pfam" id="PF00271">
    <property type="entry name" value="Helicase_C"/>
    <property type="match status" value="1"/>
</dbReference>
<reference key="1">
    <citation type="submission" date="2010-11" db="EMBL/GenBank/DDBJ databases">
        <title>The complete sequence of chromosome of Isophaera pallida ATCC 43644.</title>
        <authorList>
            <consortium name="US DOE Joint Genome Institute (JGI-PGF)"/>
            <person name="Lucas S."/>
            <person name="Copeland A."/>
            <person name="Lapidus A."/>
            <person name="Bruce D."/>
            <person name="Goodwin L."/>
            <person name="Pitluck S."/>
            <person name="Kyrpides N."/>
            <person name="Mavromatis K."/>
            <person name="Pagani I."/>
            <person name="Ivanova N."/>
            <person name="Saunders E."/>
            <person name="Brettin T."/>
            <person name="Detter J.C."/>
            <person name="Han C."/>
            <person name="Tapia R."/>
            <person name="Land M."/>
            <person name="Hauser L."/>
            <person name="Markowitz V."/>
            <person name="Cheng J.-F."/>
            <person name="Hugenholtz P."/>
            <person name="Woyke T."/>
            <person name="Wu D."/>
            <person name="Eisen J.A."/>
        </authorList>
    </citation>
    <scope>NUCLEOTIDE SEQUENCE</scope>
    <source>
        <strain>ATCC 43644</strain>
    </source>
</reference>
<evidence type="ECO:0000313" key="4">
    <source>
        <dbReference type="Proteomes" id="UP000008631"/>
    </source>
</evidence>
<dbReference type="EMBL" id="CP002353">
    <property type="protein sequence ID" value="ADV63017.1"/>
    <property type="molecule type" value="Genomic_DNA"/>
</dbReference>
<dbReference type="InterPro" id="IPR014001">
    <property type="entry name" value="Helicase_ATP-bd"/>
</dbReference>
<dbReference type="GO" id="GO:0005829">
    <property type="term" value="C:cytosol"/>
    <property type="evidence" value="ECO:0007669"/>
    <property type="project" value="TreeGrafter"/>
</dbReference>
<sequence length="581" mass="64168">MQLRPYQREAVEAVYAYLRTHDDNPVVVIPTAGGKTPVMATICKDAVTRWNGRVLILAHVKELLEQAADKLRQVCPEVHFGVYSAGLKRRDTGRAVILAGIQSVYQRAVELGTFDLVLVDEAHLIPPEGDGMYRQFLADAKGINPHLRVVGLTATPYRLKSGLICSPDHFLNAICFEVGVRELIVQGYLCPLVTKAGRARADTSGLHVRGGEYVAVEVEDLMDQDALVRAACAEIVEYTRDRQTVLIFASGIKHGQHVVHVLKEQHGIECGFVSGETPDGERDRLIARFRDQEWARQLQIDFGANAAEPLKYLCNVNVLTTGFDAPNVDCVALLRPTLSPGLYYQMVGRGFRLHPGKQNCLVLDFGGNVLRHGPVDQVRVKEVGGQGSGQAPAKECPQCQSVIAAGYARCPDCGYEFPPPERGKHDAKASSAGILSGQVTTTRYIVQDVFYSVHQKRGAPEDAPRTMRVDYKVGWHEYKSEWVCFEHTGYARQKAVAWWKQRSQEPVPETAEEAVALAQHGRLAPTREITVRSVTGEDFDRIIGYELGDIPPQPDGKDLPEDALDFPFGANAVAAEEEIPW</sequence>
<feature type="domain" description="Helicase ATP-binding" evidence="1">
    <location>
        <begin position="16"/>
        <end position="174"/>
    </location>
</feature>
<dbReference type="RefSeq" id="WP_013565305.1">
    <property type="nucleotide sequence ID" value="NC_014962.1"/>
</dbReference>
<dbReference type="AlphaFoldDB" id="E8QXG9"/>
<feature type="domain" description="Helicase C-terminal" evidence="2">
    <location>
        <begin position="231"/>
        <end position="396"/>
    </location>
</feature>
<dbReference type="GO" id="GO:0005524">
    <property type="term" value="F:ATP binding"/>
    <property type="evidence" value="ECO:0007669"/>
    <property type="project" value="InterPro"/>
</dbReference>
<dbReference type="PROSITE" id="PS51194">
    <property type="entry name" value="HELICASE_CTER"/>
    <property type="match status" value="1"/>
</dbReference>
<dbReference type="KEGG" id="ipa:Isop_2443"/>
<dbReference type="eggNOG" id="COG1061">
    <property type="taxonomic scope" value="Bacteria"/>
</dbReference>
<dbReference type="GO" id="GO:0016787">
    <property type="term" value="F:hydrolase activity"/>
    <property type="evidence" value="ECO:0007669"/>
    <property type="project" value="InterPro"/>
</dbReference>